<organism evidence="4 5">
    <name type="scientific">Ridgeia piscesae</name>
    <name type="common">Tubeworm</name>
    <dbReference type="NCBI Taxonomy" id="27915"/>
    <lineage>
        <taxon>Eukaryota</taxon>
        <taxon>Metazoa</taxon>
        <taxon>Spiralia</taxon>
        <taxon>Lophotrochozoa</taxon>
        <taxon>Annelida</taxon>
        <taxon>Polychaeta</taxon>
        <taxon>Sedentaria</taxon>
        <taxon>Canalipalpata</taxon>
        <taxon>Sabellida</taxon>
        <taxon>Siboglinidae</taxon>
        <taxon>Ridgeia</taxon>
    </lineage>
</organism>
<keyword evidence="1" id="KW-0677">Repeat</keyword>
<feature type="repeat" description="ANK" evidence="3">
    <location>
        <begin position="113"/>
        <end position="145"/>
    </location>
</feature>
<dbReference type="EMBL" id="JAODUO010000154">
    <property type="protein sequence ID" value="KAK2187800.1"/>
    <property type="molecule type" value="Genomic_DNA"/>
</dbReference>
<dbReference type="InterPro" id="IPR036770">
    <property type="entry name" value="Ankyrin_rpt-contain_sf"/>
</dbReference>
<dbReference type="Pfam" id="PF00023">
    <property type="entry name" value="Ank"/>
    <property type="match status" value="1"/>
</dbReference>
<protein>
    <submittedName>
        <fullName evidence="4">Uncharacterized protein</fullName>
    </submittedName>
</protein>
<accession>A0AAD9P4H9</accession>
<evidence type="ECO:0000313" key="4">
    <source>
        <dbReference type="EMBL" id="KAK2187800.1"/>
    </source>
</evidence>
<dbReference type="Proteomes" id="UP001209878">
    <property type="component" value="Unassembled WGS sequence"/>
</dbReference>
<keyword evidence="5" id="KW-1185">Reference proteome</keyword>
<evidence type="ECO:0000256" key="1">
    <source>
        <dbReference type="ARBA" id="ARBA00022737"/>
    </source>
</evidence>
<dbReference type="Pfam" id="PF12796">
    <property type="entry name" value="Ank_2"/>
    <property type="match status" value="1"/>
</dbReference>
<dbReference type="PANTHER" id="PTHR24198">
    <property type="entry name" value="ANKYRIN REPEAT AND PROTEIN KINASE DOMAIN-CONTAINING PROTEIN"/>
    <property type="match status" value="1"/>
</dbReference>
<evidence type="ECO:0000256" key="3">
    <source>
        <dbReference type="PROSITE-ProRule" id="PRU00023"/>
    </source>
</evidence>
<dbReference type="InterPro" id="IPR002110">
    <property type="entry name" value="Ankyrin_rpt"/>
</dbReference>
<dbReference type="SUPFAM" id="SSF48403">
    <property type="entry name" value="Ankyrin repeat"/>
    <property type="match status" value="1"/>
</dbReference>
<name>A0AAD9P4H9_RIDPI</name>
<dbReference type="SMART" id="SM00248">
    <property type="entry name" value="ANK"/>
    <property type="match status" value="4"/>
</dbReference>
<dbReference type="PANTHER" id="PTHR24198:SF165">
    <property type="entry name" value="ANKYRIN REPEAT-CONTAINING PROTEIN-RELATED"/>
    <property type="match status" value="1"/>
</dbReference>
<dbReference type="PROSITE" id="PS50088">
    <property type="entry name" value="ANK_REPEAT"/>
    <property type="match status" value="2"/>
</dbReference>
<gene>
    <name evidence="4" type="ORF">NP493_154g05064</name>
</gene>
<evidence type="ECO:0000256" key="2">
    <source>
        <dbReference type="ARBA" id="ARBA00023043"/>
    </source>
</evidence>
<comment type="caution">
    <text evidence="4">The sequence shown here is derived from an EMBL/GenBank/DDBJ whole genome shotgun (WGS) entry which is preliminary data.</text>
</comment>
<reference evidence="4" key="1">
    <citation type="journal article" date="2023" name="Mol. Biol. Evol.">
        <title>Third-Generation Sequencing Reveals the Adaptive Role of the Epigenome in Three Deep-Sea Polychaetes.</title>
        <authorList>
            <person name="Perez M."/>
            <person name="Aroh O."/>
            <person name="Sun Y."/>
            <person name="Lan Y."/>
            <person name="Juniper S.K."/>
            <person name="Young C.R."/>
            <person name="Angers B."/>
            <person name="Qian P.Y."/>
        </authorList>
    </citation>
    <scope>NUCLEOTIDE SEQUENCE</scope>
    <source>
        <strain evidence="4">R07B-5</strain>
    </source>
</reference>
<dbReference type="AlphaFoldDB" id="A0AAD9P4H9"/>
<proteinExistence type="predicted"/>
<dbReference type="PROSITE" id="PS50297">
    <property type="entry name" value="ANK_REP_REGION"/>
    <property type="match status" value="2"/>
</dbReference>
<sequence>MWLERLVNVAGVTGQCGWSDWSVWLERLVNVAGATGQCGWSDCSVSITSVSPQAVRYKHKSCVSALVEARANPNSVDTNDETCLHYAARADQLDILLLLFRGARPAVNRQNKRGETPLWLAVSCEYLDIARELLKLGADVNLADESGRTPLMMACSADSRELVYLLLEFQADTELRDDHDWMAYDYAVNVNQEGACGKILAEHCARTGTGSIVQGRVVVPAG</sequence>
<evidence type="ECO:0000313" key="5">
    <source>
        <dbReference type="Proteomes" id="UP001209878"/>
    </source>
</evidence>
<keyword evidence="2 3" id="KW-0040">ANK repeat</keyword>
<dbReference type="Gene3D" id="1.25.40.20">
    <property type="entry name" value="Ankyrin repeat-containing domain"/>
    <property type="match status" value="1"/>
</dbReference>
<feature type="repeat" description="ANK" evidence="3">
    <location>
        <begin position="146"/>
        <end position="178"/>
    </location>
</feature>